<evidence type="ECO:0000256" key="9">
    <source>
        <dbReference type="ARBA" id="ARBA00023004"/>
    </source>
</evidence>
<evidence type="ECO:0000256" key="6">
    <source>
        <dbReference type="ARBA" id="ARBA00022617"/>
    </source>
</evidence>
<keyword evidence="5" id="KW-0964">Secreted</keyword>
<evidence type="ECO:0000256" key="2">
    <source>
        <dbReference type="ARBA" id="ARBA00004613"/>
    </source>
</evidence>
<dbReference type="GO" id="GO:0005576">
    <property type="term" value="C:extracellular region"/>
    <property type="evidence" value="ECO:0007669"/>
    <property type="project" value="UniProtKB-SubCell"/>
</dbReference>
<evidence type="ECO:0000256" key="5">
    <source>
        <dbReference type="ARBA" id="ARBA00022525"/>
    </source>
</evidence>
<evidence type="ECO:0000256" key="12">
    <source>
        <dbReference type="ARBA" id="ARBA00023180"/>
    </source>
</evidence>
<keyword evidence="8 15" id="KW-0732">Signal</keyword>
<evidence type="ECO:0000256" key="15">
    <source>
        <dbReference type="SAM" id="SignalP"/>
    </source>
</evidence>
<proteinExistence type="inferred from homology"/>
<comment type="subcellular location">
    <subcellularLocation>
        <location evidence="1">Cell membrane</location>
        <topology evidence="1">Lipid-anchor</topology>
        <topology evidence="1">GPI-anchor</topology>
    </subcellularLocation>
    <subcellularLocation>
        <location evidence="2">Secreted</location>
    </subcellularLocation>
</comment>
<keyword evidence="9" id="KW-0408">Iron</keyword>
<evidence type="ECO:0000259" key="16">
    <source>
        <dbReference type="PROSITE" id="PS52012"/>
    </source>
</evidence>
<feature type="region of interest" description="Disordered" evidence="14">
    <location>
        <begin position="91"/>
        <end position="187"/>
    </location>
</feature>
<dbReference type="PROSITE" id="PS52012">
    <property type="entry name" value="CFEM"/>
    <property type="match status" value="1"/>
</dbReference>
<evidence type="ECO:0000256" key="3">
    <source>
        <dbReference type="ARBA" id="ARBA00010031"/>
    </source>
</evidence>
<feature type="chain" id="PRO_5023090085" description="CFEM domain-containing protein" evidence="15">
    <location>
        <begin position="24"/>
        <end position="234"/>
    </location>
</feature>
<gene>
    <name evidence="17" type="ORF">FA15DRAFT_671338</name>
</gene>
<feature type="domain" description="CFEM" evidence="16">
    <location>
        <begin position="2"/>
        <end position="117"/>
    </location>
</feature>
<evidence type="ECO:0000313" key="17">
    <source>
        <dbReference type="EMBL" id="TFK22639.1"/>
    </source>
</evidence>
<evidence type="ECO:0000256" key="4">
    <source>
        <dbReference type="ARBA" id="ARBA00022475"/>
    </source>
</evidence>
<sequence>MAKLSLFNCVLLAGLALSQLAAAQFTNLPQCGQDCTSAAATANDCGANDSNCACNKPEFVDVASQCIASECPAAERNTAYYRFMDTCDAARASPSPTPSAAPSPSPSPSPSPPASNSASPSDTADDAPDAPAATQEETDDASPTPTRANPAPQATRANIAQPDDDDARPTPTANASRPARSTASRISTQVVVQTVAPGDAETFFTSGASPVGMGRLVGTVIASIATLGVAAGVF</sequence>
<dbReference type="InterPro" id="IPR051735">
    <property type="entry name" value="CFEM_domain"/>
</dbReference>
<keyword evidence="13" id="KW-0449">Lipoprotein</keyword>
<dbReference type="InterPro" id="IPR008427">
    <property type="entry name" value="Extracellular_membr_CFEM_dom"/>
</dbReference>
<keyword evidence="11" id="KW-1015">Disulfide bond</keyword>
<feature type="signal peptide" evidence="15">
    <location>
        <begin position="1"/>
        <end position="23"/>
    </location>
</feature>
<dbReference type="PANTHER" id="PTHR37928:SF2">
    <property type="entry name" value="GPI ANCHORED CFEM DOMAIN PROTEIN (AFU_ORTHOLOGUE AFUA_6G10580)"/>
    <property type="match status" value="1"/>
</dbReference>
<name>A0A5C3KQ41_COPMA</name>
<organism evidence="17 18">
    <name type="scientific">Coprinopsis marcescibilis</name>
    <name type="common">Agaric fungus</name>
    <name type="synonym">Psathyrella marcescibilis</name>
    <dbReference type="NCBI Taxonomy" id="230819"/>
    <lineage>
        <taxon>Eukaryota</taxon>
        <taxon>Fungi</taxon>
        <taxon>Dikarya</taxon>
        <taxon>Basidiomycota</taxon>
        <taxon>Agaricomycotina</taxon>
        <taxon>Agaricomycetes</taxon>
        <taxon>Agaricomycetidae</taxon>
        <taxon>Agaricales</taxon>
        <taxon>Agaricineae</taxon>
        <taxon>Psathyrellaceae</taxon>
        <taxon>Coprinopsis</taxon>
    </lineage>
</organism>
<feature type="compositionally biased region" description="Pro residues" evidence="14">
    <location>
        <begin position="95"/>
        <end position="113"/>
    </location>
</feature>
<keyword evidence="4" id="KW-1003">Cell membrane</keyword>
<evidence type="ECO:0000256" key="14">
    <source>
        <dbReference type="SAM" id="MobiDB-lite"/>
    </source>
</evidence>
<evidence type="ECO:0000256" key="1">
    <source>
        <dbReference type="ARBA" id="ARBA00004609"/>
    </source>
</evidence>
<protein>
    <recommendedName>
        <fullName evidence="16">CFEM domain-containing protein</fullName>
    </recommendedName>
</protein>
<accession>A0A5C3KQ41</accession>
<keyword evidence="7" id="KW-0479">Metal-binding</keyword>
<evidence type="ECO:0000313" key="18">
    <source>
        <dbReference type="Proteomes" id="UP000307440"/>
    </source>
</evidence>
<keyword evidence="10" id="KW-0472">Membrane</keyword>
<keyword evidence="18" id="KW-1185">Reference proteome</keyword>
<feature type="compositionally biased region" description="Polar residues" evidence="14">
    <location>
        <begin position="171"/>
        <end position="187"/>
    </location>
</feature>
<evidence type="ECO:0000256" key="13">
    <source>
        <dbReference type="ARBA" id="ARBA00023288"/>
    </source>
</evidence>
<reference evidence="17 18" key="1">
    <citation type="journal article" date="2019" name="Nat. Ecol. Evol.">
        <title>Megaphylogeny resolves global patterns of mushroom evolution.</title>
        <authorList>
            <person name="Varga T."/>
            <person name="Krizsan K."/>
            <person name="Foldi C."/>
            <person name="Dima B."/>
            <person name="Sanchez-Garcia M."/>
            <person name="Sanchez-Ramirez S."/>
            <person name="Szollosi G.J."/>
            <person name="Szarkandi J.G."/>
            <person name="Papp V."/>
            <person name="Albert L."/>
            <person name="Andreopoulos W."/>
            <person name="Angelini C."/>
            <person name="Antonin V."/>
            <person name="Barry K.W."/>
            <person name="Bougher N.L."/>
            <person name="Buchanan P."/>
            <person name="Buyck B."/>
            <person name="Bense V."/>
            <person name="Catcheside P."/>
            <person name="Chovatia M."/>
            <person name="Cooper J."/>
            <person name="Damon W."/>
            <person name="Desjardin D."/>
            <person name="Finy P."/>
            <person name="Geml J."/>
            <person name="Haridas S."/>
            <person name="Hughes K."/>
            <person name="Justo A."/>
            <person name="Karasinski D."/>
            <person name="Kautmanova I."/>
            <person name="Kiss B."/>
            <person name="Kocsube S."/>
            <person name="Kotiranta H."/>
            <person name="LaButti K.M."/>
            <person name="Lechner B.E."/>
            <person name="Liimatainen K."/>
            <person name="Lipzen A."/>
            <person name="Lukacs Z."/>
            <person name="Mihaltcheva S."/>
            <person name="Morgado L.N."/>
            <person name="Niskanen T."/>
            <person name="Noordeloos M.E."/>
            <person name="Ohm R.A."/>
            <person name="Ortiz-Santana B."/>
            <person name="Ovrebo C."/>
            <person name="Racz N."/>
            <person name="Riley R."/>
            <person name="Savchenko A."/>
            <person name="Shiryaev A."/>
            <person name="Soop K."/>
            <person name="Spirin V."/>
            <person name="Szebenyi C."/>
            <person name="Tomsovsky M."/>
            <person name="Tulloss R.E."/>
            <person name="Uehling J."/>
            <person name="Grigoriev I.V."/>
            <person name="Vagvolgyi C."/>
            <person name="Papp T."/>
            <person name="Martin F.M."/>
            <person name="Miettinen O."/>
            <person name="Hibbett D.S."/>
            <person name="Nagy L.G."/>
        </authorList>
    </citation>
    <scope>NUCLEOTIDE SEQUENCE [LARGE SCALE GENOMIC DNA]</scope>
    <source>
        <strain evidence="17 18">CBS 121175</strain>
    </source>
</reference>
<keyword evidence="6" id="KW-0349">Heme</keyword>
<evidence type="ECO:0000256" key="10">
    <source>
        <dbReference type="ARBA" id="ARBA00023136"/>
    </source>
</evidence>
<dbReference type="EMBL" id="ML210236">
    <property type="protein sequence ID" value="TFK22639.1"/>
    <property type="molecule type" value="Genomic_DNA"/>
</dbReference>
<dbReference type="STRING" id="230819.A0A5C3KQ41"/>
<evidence type="ECO:0000256" key="8">
    <source>
        <dbReference type="ARBA" id="ARBA00022729"/>
    </source>
</evidence>
<keyword evidence="12" id="KW-0325">Glycoprotein</keyword>
<dbReference type="Proteomes" id="UP000307440">
    <property type="component" value="Unassembled WGS sequence"/>
</dbReference>
<evidence type="ECO:0000256" key="11">
    <source>
        <dbReference type="ARBA" id="ARBA00023157"/>
    </source>
</evidence>
<evidence type="ECO:0000256" key="7">
    <source>
        <dbReference type="ARBA" id="ARBA00022723"/>
    </source>
</evidence>
<comment type="similarity">
    <text evidence="3">Belongs to the RBT5 family.</text>
</comment>
<dbReference type="GO" id="GO:0046872">
    <property type="term" value="F:metal ion binding"/>
    <property type="evidence" value="ECO:0007669"/>
    <property type="project" value="UniProtKB-KW"/>
</dbReference>
<dbReference type="SMART" id="SM00747">
    <property type="entry name" value="CFEM"/>
    <property type="match status" value="1"/>
</dbReference>
<dbReference type="Pfam" id="PF05730">
    <property type="entry name" value="CFEM"/>
    <property type="match status" value="1"/>
</dbReference>
<dbReference type="AlphaFoldDB" id="A0A5C3KQ41"/>
<dbReference type="PANTHER" id="PTHR37928">
    <property type="entry name" value="CFEM DOMAIN PROTEIN (AFU_ORTHOLOGUE AFUA_6G14090)"/>
    <property type="match status" value="1"/>
</dbReference>
<dbReference type="GO" id="GO:0005886">
    <property type="term" value="C:plasma membrane"/>
    <property type="evidence" value="ECO:0007669"/>
    <property type="project" value="UniProtKB-SubCell"/>
</dbReference>